<organism evidence="2 3">
    <name type="scientific">Clostridium facile</name>
    <dbReference type="NCBI Taxonomy" id="2763035"/>
    <lineage>
        <taxon>Bacteria</taxon>
        <taxon>Bacillati</taxon>
        <taxon>Bacillota</taxon>
        <taxon>Clostridia</taxon>
        <taxon>Eubacteriales</taxon>
        <taxon>Clostridiaceae</taxon>
        <taxon>Clostridium</taxon>
    </lineage>
</organism>
<keyword evidence="3" id="KW-1185">Reference proteome</keyword>
<dbReference type="RefSeq" id="WP_083256330.1">
    <property type="nucleotide sequence ID" value="NZ_JACOQK010000001.1"/>
</dbReference>
<keyword evidence="1" id="KW-0472">Membrane</keyword>
<comment type="caution">
    <text evidence="2">The sequence shown here is derived from an EMBL/GenBank/DDBJ whole genome shotgun (WGS) entry which is preliminary data.</text>
</comment>
<evidence type="ECO:0000313" key="2">
    <source>
        <dbReference type="EMBL" id="MBC5788589.1"/>
    </source>
</evidence>
<name>A0ABR7ITV7_9CLOT</name>
<evidence type="ECO:0000313" key="3">
    <source>
        <dbReference type="Proteomes" id="UP000649151"/>
    </source>
</evidence>
<feature type="transmembrane region" description="Helical" evidence="1">
    <location>
        <begin position="66"/>
        <end position="89"/>
    </location>
</feature>
<evidence type="ECO:0000256" key="1">
    <source>
        <dbReference type="SAM" id="Phobius"/>
    </source>
</evidence>
<feature type="transmembrane region" description="Helical" evidence="1">
    <location>
        <begin position="7"/>
        <end position="27"/>
    </location>
</feature>
<feature type="transmembrane region" description="Helical" evidence="1">
    <location>
        <begin position="39"/>
        <end position="59"/>
    </location>
</feature>
<dbReference type="Proteomes" id="UP000649151">
    <property type="component" value="Unassembled WGS sequence"/>
</dbReference>
<keyword evidence="1" id="KW-1133">Transmembrane helix</keyword>
<sequence length="134" mass="15400">MKTLKYQLFSSVILIICILLMFLSWFGGSRGVQEISGTIVLYHPVTIIGILITLIGIWFENRRFAMVCGILGPCLLLIMELFYFFTWHIETITGEFSLGISFSLAYPEFYFGFGVTLALLVANLMRIRKCFYQK</sequence>
<gene>
    <name evidence="2" type="ORF">H8Z77_11295</name>
</gene>
<reference evidence="2 3" key="1">
    <citation type="submission" date="2020-08" db="EMBL/GenBank/DDBJ databases">
        <title>Genome public.</title>
        <authorList>
            <person name="Liu C."/>
            <person name="Sun Q."/>
        </authorList>
    </citation>
    <scope>NUCLEOTIDE SEQUENCE [LARGE SCALE GENOMIC DNA]</scope>
    <source>
        <strain evidence="2 3">NSJ-27</strain>
    </source>
</reference>
<keyword evidence="1" id="KW-0812">Transmembrane</keyword>
<accession>A0ABR7ITV7</accession>
<proteinExistence type="predicted"/>
<feature type="transmembrane region" description="Helical" evidence="1">
    <location>
        <begin position="109"/>
        <end position="127"/>
    </location>
</feature>
<dbReference type="EMBL" id="JACOQK010000001">
    <property type="protein sequence ID" value="MBC5788589.1"/>
    <property type="molecule type" value="Genomic_DNA"/>
</dbReference>
<protein>
    <submittedName>
        <fullName evidence="2">Uncharacterized protein</fullName>
    </submittedName>
</protein>